<accession>A0A4R4A8J8</accession>
<dbReference type="InterPro" id="IPR037522">
    <property type="entry name" value="HD_GYP_dom"/>
</dbReference>
<dbReference type="InterPro" id="IPR003607">
    <property type="entry name" value="HD/PDEase_dom"/>
</dbReference>
<dbReference type="AlphaFoldDB" id="A0A4R4A8J8"/>
<dbReference type="Gene3D" id="1.10.3210.10">
    <property type="entry name" value="Hypothetical protein af1432"/>
    <property type="match status" value="1"/>
</dbReference>
<dbReference type="PROSITE" id="PS51832">
    <property type="entry name" value="HD_GYP"/>
    <property type="match status" value="1"/>
</dbReference>
<dbReference type="PANTHER" id="PTHR43155:SF2">
    <property type="entry name" value="CYCLIC DI-GMP PHOSPHODIESTERASE PA4108"/>
    <property type="match status" value="1"/>
</dbReference>
<sequence>MTLDESVYIRRLTTLGDTQPIAASADIRAANGSKLLARGARIDRSVLERLLRHKLLEPIDRTTRLAERVDRTTLLETIARLLDRDPTLAALIACLGGPHHDPRRTAARIDPPGVLGNKLAVARHLNPALFEHGVATLLAADALASARALEPRDQERLALAALCHDIGILHLEAASLAPSQPLHPEHWSQFYAHPRIGALILEGEPQTRGRIARAVLEHHERLDGSGYPHGRRGKDLSRLGILLAFTEFIVSTSQRLGAHELLTIAKTQDAGFDRALIGQLIEGMRERVEWLPAPAPRLETERLLSALDTLWEVVEPPDAGDRLLSPGLAEIRLMLVRAGLAPGAMGSDPELLGDDQQIRLEQEQLLREALFRLRRLRLETLRRAGERSSRLEDWIRRSGELLTAVRQALQEQQPSATALANG</sequence>
<evidence type="ECO:0000313" key="2">
    <source>
        <dbReference type="EMBL" id="TCW35197.1"/>
    </source>
</evidence>
<dbReference type="Proteomes" id="UP000295247">
    <property type="component" value="Unassembled WGS sequence"/>
</dbReference>
<protein>
    <submittedName>
        <fullName evidence="2">HD-GYP domain-containing protein (C-di-GMP phosphodiesterase class II)</fullName>
    </submittedName>
</protein>
<dbReference type="SUPFAM" id="SSF109604">
    <property type="entry name" value="HD-domain/PDEase-like"/>
    <property type="match status" value="1"/>
</dbReference>
<name>A0A4R4A8J8_MARGR</name>
<feature type="domain" description="HD-GYP" evidence="1">
    <location>
        <begin position="107"/>
        <end position="300"/>
    </location>
</feature>
<comment type="caution">
    <text evidence="2">The sequence shown here is derived from an EMBL/GenBank/DDBJ whole genome shotgun (WGS) entry which is preliminary data.</text>
</comment>
<evidence type="ECO:0000313" key="3">
    <source>
        <dbReference type="Proteomes" id="UP000295247"/>
    </source>
</evidence>
<dbReference type="EMBL" id="SMDC01000007">
    <property type="protein sequence ID" value="TCW35197.1"/>
    <property type="molecule type" value="Genomic_DNA"/>
</dbReference>
<evidence type="ECO:0000259" key="1">
    <source>
        <dbReference type="PROSITE" id="PS51832"/>
    </source>
</evidence>
<reference evidence="2 3" key="1">
    <citation type="submission" date="2019-03" db="EMBL/GenBank/DDBJ databases">
        <title>Genomic Encyclopedia of Type Strains, Phase IV (KMG-IV): sequencing the most valuable type-strain genomes for metagenomic binning, comparative biology and taxonomic classification.</title>
        <authorList>
            <person name="Goeker M."/>
        </authorList>
    </citation>
    <scope>NUCLEOTIDE SEQUENCE [LARGE SCALE GENOMIC DNA]</scope>
    <source>
        <strain evidence="2 3">DSM 203</strain>
    </source>
</reference>
<dbReference type="RefSeq" id="WP_165913498.1">
    <property type="nucleotide sequence ID" value="NZ_NRRH01000004.1"/>
</dbReference>
<organism evidence="2 3">
    <name type="scientific">Marichromatium gracile</name>
    <name type="common">Chromatium gracile</name>
    <dbReference type="NCBI Taxonomy" id="1048"/>
    <lineage>
        <taxon>Bacteria</taxon>
        <taxon>Pseudomonadati</taxon>
        <taxon>Pseudomonadota</taxon>
        <taxon>Gammaproteobacteria</taxon>
        <taxon>Chromatiales</taxon>
        <taxon>Chromatiaceae</taxon>
        <taxon>Marichromatium</taxon>
    </lineage>
</organism>
<dbReference type="CDD" id="cd00077">
    <property type="entry name" value="HDc"/>
    <property type="match status" value="1"/>
</dbReference>
<dbReference type="Pfam" id="PF13487">
    <property type="entry name" value="HD_5"/>
    <property type="match status" value="1"/>
</dbReference>
<proteinExistence type="predicted"/>
<gene>
    <name evidence="2" type="ORF">EDC29_107140</name>
</gene>
<dbReference type="PANTHER" id="PTHR43155">
    <property type="entry name" value="CYCLIC DI-GMP PHOSPHODIESTERASE PA4108-RELATED"/>
    <property type="match status" value="1"/>
</dbReference>
<dbReference type="GO" id="GO:0008081">
    <property type="term" value="F:phosphoric diester hydrolase activity"/>
    <property type="evidence" value="ECO:0007669"/>
    <property type="project" value="UniProtKB-ARBA"/>
</dbReference>